<evidence type="ECO:0000259" key="1">
    <source>
        <dbReference type="Pfam" id="PF16242"/>
    </source>
</evidence>
<dbReference type="KEGG" id="srhi:H9L12_11305"/>
<evidence type="ECO:0000313" key="3">
    <source>
        <dbReference type="Proteomes" id="UP000515955"/>
    </source>
</evidence>
<keyword evidence="3" id="KW-1185">Reference proteome</keyword>
<dbReference type="PANTHER" id="PTHR34818:SF1">
    <property type="entry name" value="PROTEIN BLI-3"/>
    <property type="match status" value="1"/>
</dbReference>
<dbReference type="Pfam" id="PF16242">
    <property type="entry name" value="Pyrid_ox_like"/>
    <property type="match status" value="1"/>
</dbReference>
<reference evidence="2 3" key="1">
    <citation type="submission" date="2020-08" db="EMBL/GenBank/DDBJ databases">
        <title>Genome sequence of Sphingomonas rhizophila KACC 19189T.</title>
        <authorList>
            <person name="Hyun D.-W."/>
            <person name="Bae J.-W."/>
        </authorList>
    </citation>
    <scope>NUCLEOTIDE SEQUENCE [LARGE SCALE GENOMIC DNA]</scope>
    <source>
        <strain evidence="2 3">KACC 19189</strain>
    </source>
</reference>
<gene>
    <name evidence="2" type="ORF">H9L12_11305</name>
</gene>
<dbReference type="InterPro" id="IPR012349">
    <property type="entry name" value="Split_barrel_FMN-bd"/>
</dbReference>
<dbReference type="EMBL" id="CP060717">
    <property type="protein sequence ID" value="QNN64816.1"/>
    <property type="molecule type" value="Genomic_DNA"/>
</dbReference>
<organism evidence="2 3">
    <name type="scientific">Sphingomonas rhizophila</name>
    <dbReference type="NCBI Taxonomy" id="2071607"/>
    <lineage>
        <taxon>Bacteria</taxon>
        <taxon>Pseudomonadati</taxon>
        <taxon>Pseudomonadota</taxon>
        <taxon>Alphaproteobacteria</taxon>
        <taxon>Sphingomonadales</taxon>
        <taxon>Sphingomonadaceae</taxon>
        <taxon>Sphingomonas</taxon>
    </lineage>
</organism>
<dbReference type="SUPFAM" id="SSF50475">
    <property type="entry name" value="FMN-binding split barrel"/>
    <property type="match status" value="1"/>
</dbReference>
<dbReference type="RefSeq" id="WP_187541815.1">
    <property type="nucleotide sequence ID" value="NZ_CP060717.1"/>
</dbReference>
<dbReference type="Proteomes" id="UP000515955">
    <property type="component" value="Chromosome"/>
</dbReference>
<feature type="domain" description="General stress protein FMN-binding split barrel" evidence="1">
    <location>
        <begin position="14"/>
        <end position="146"/>
    </location>
</feature>
<accession>A0A7G9SAE1</accession>
<dbReference type="InterPro" id="IPR052917">
    <property type="entry name" value="Stress-Dev_Protein"/>
</dbReference>
<dbReference type="PANTHER" id="PTHR34818">
    <property type="entry name" value="PROTEIN BLI-3"/>
    <property type="match status" value="1"/>
</dbReference>
<proteinExistence type="predicted"/>
<sequence>MTDTIDKPATKSLADLSKAMCDIDFCMLTTVSDGGLAGRPMSNNREVDYSGDSFFFTDGDSRTVHDLERNPAVALAYQGSGGLLGVVGKPGIFIAIEGKGELIRDKAQFAEHWQDELERWWPQGIDSPGLTLVKVHADRIHYWDSGEEGEIKL</sequence>
<dbReference type="AlphaFoldDB" id="A0A7G9SAE1"/>
<name>A0A7G9SAE1_9SPHN</name>
<evidence type="ECO:0000313" key="2">
    <source>
        <dbReference type="EMBL" id="QNN64816.1"/>
    </source>
</evidence>
<dbReference type="InterPro" id="IPR038725">
    <property type="entry name" value="YdaG_split_barrel_FMN-bd"/>
</dbReference>
<protein>
    <submittedName>
        <fullName evidence="2">Pyridoxamine 5'-phosphate oxidase family protein</fullName>
    </submittedName>
</protein>
<dbReference type="Gene3D" id="2.30.110.10">
    <property type="entry name" value="Electron Transport, Fmn-binding Protein, Chain A"/>
    <property type="match status" value="1"/>
</dbReference>